<dbReference type="NCBIfam" id="NF045942">
    <property type="entry name" value="PolPhglucPhase"/>
    <property type="match status" value="1"/>
</dbReference>
<comment type="similarity">
    <text evidence="1">Belongs to the ROK (NagC/XylR) family.</text>
</comment>
<keyword evidence="3" id="KW-1185">Reference proteome</keyword>
<dbReference type="CDD" id="cd24058">
    <property type="entry name" value="ASKHA_NBD_ROK_PPGK"/>
    <property type="match status" value="1"/>
</dbReference>
<evidence type="ECO:0000256" key="1">
    <source>
        <dbReference type="ARBA" id="ARBA00006479"/>
    </source>
</evidence>
<organism evidence="2 3">
    <name type="scientific">Corynebacterium incognita</name>
    <dbReference type="NCBI Taxonomy" id="2754725"/>
    <lineage>
        <taxon>Bacteria</taxon>
        <taxon>Bacillati</taxon>
        <taxon>Actinomycetota</taxon>
        <taxon>Actinomycetes</taxon>
        <taxon>Mycobacteriales</taxon>
        <taxon>Corynebacteriaceae</taxon>
        <taxon>Corynebacterium</taxon>
    </lineage>
</organism>
<dbReference type="PANTHER" id="PTHR18964">
    <property type="entry name" value="ROK (REPRESSOR, ORF, KINASE) FAMILY"/>
    <property type="match status" value="1"/>
</dbReference>
<reference evidence="2 3" key="1">
    <citation type="submission" date="2020-07" db="EMBL/GenBank/DDBJ databases">
        <title>Complete genome and description of Corynebacterium incognita strain Marseille-Q3630 sp. nov.</title>
        <authorList>
            <person name="Boxberger M."/>
        </authorList>
    </citation>
    <scope>NUCLEOTIDE SEQUENCE [LARGE SCALE GENOMIC DNA]</scope>
    <source>
        <strain evidence="2 3">Marseille-Q3630</strain>
    </source>
</reference>
<accession>A0A7G7CQ19</accession>
<dbReference type="Pfam" id="PF00480">
    <property type="entry name" value="ROK"/>
    <property type="match status" value="1"/>
</dbReference>
<dbReference type="InterPro" id="IPR043129">
    <property type="entry name" value="ATPase_NBD"/>
</dbReference>
<evidence type="ECO:0000313" key="2">
    <source>
        <dbReference type="EMBL" id="QNE89685.1"/>
    </source>
</evidence>
<dbReference type="Gene3D" id="3.30.420.40">
    <property type="match status" value="2"/>
</dbReference>
<proteinExistence type="inferred from homology"/>
<dbReference type="InterPro" id="IPR000600">
    <property type="entry name" value="ROK"/>
</dbReference>
<dbReference type="Proteomes" id="UP000515743">
    <property type="component" value="Chromosome"/>
</dbReference>
<evidence type="ECO:0000313" key="3">
    <source>
        <dbReference type="Proteomes" id="UP000515743"/>
    </source>
</evidence>
<dbReference type="SUPFAM" id="SSF53067">
    <property type="entry name" value="Actin-like ATPase domain"/>
    <property type="match status" value="1"/>
</dbReference>
<gene>
    <name evidence="2" type="ORF">H0194_01085</name>
</gene>
<dbReference type="KEGG" id="cik:H0194_01085"/>
<dbReference type="AlphaFoldDB" id="A0A7G7CQ19"/>
<dbReference type="EMBL" id="CP059404">
    <property type="protein sequence ID" value="QNE89685.1"/>
    <property type="molecule type" value="Genomic_DNA"/>
</dbReference>
<sequence length="254" mass="27248">MTTTAPRHGFGIDVGGSAVKGALVDLTTGEFIGERIKIATPRPATPEAIAHVIVELLQRAEWIGPVGITLPSVVHNSIAQSAANIDPEWIGVNTTELFRRFLGDRDFTVLNDADAAGLAEVAYGDPRAREGAVLFLTFGTGIGSAMLVDGRLFPNTELGHMIVGKQEAEHQASSAVKDNLELNFKQWASRVNVVMGEYEKLFNPTTFIVGGGISRKFDKWGPSLDLKTPVFPAQLRNRAGIVGAALAMDQGMRP</sequence>
<dbReference type="PANTHER" id="PTHR18964:SF146">
    <property type="entry name" value="POLYPHOSPHATE GLUCOKINASE"/>
    <property type="match status" value="1"/>
</dbReference>
<name>A0A7G7CQ19_9CORY</name>
<dbReference type="RefSeq" id="WP_185176059.1">
    <property type="nucleotide sequence ID" value="NZ_CP059404.1"/>
</dbReference>
<protein>
    <submittedName>
        <fullName evidence="2">ROK family protein</fullName>
    </submittedName>
</protein>